<feature type="transmembrane region" description="Helical" evidence="2">
    <location>
        <begin position="137"/>
        <end position="159"/>
    </location>
</feature>
<name>A0ABP0J049_9DINO</name>
<protein>
    <recommendedName>
        <fullName evidence="6">Protein S-acyltransferase</fullName>
    </recommendedName>
</protein>
<evidence type="ECO:0008006" key="6">
    <source>
        <dbReference type="Google" id="ProtNLM"/>
    </source>
</evidence>
<dbReference type="EMBL" id="CAXAMM010005669">
    <property type="protein sequence ID" value="CAK9008148.1"/>
    <property type="molecule type" value="Genomic_DNA"/>
</dbReference>
<sequence>MASPVKKDHVANFYFEHSDLAGRRIAEHVTVDKKGHVTWCRDEESRVFRRSDVVGVSYSTRFGNPDEFKYIKLGQEGRGLFEFMMQRLPILFALILTIFNIFTVAVALALALTWNLWQVFPNTSVGYDMSMGPDYRPLTWTSVLGFCLMGAVALCDYWLEATPTFLGFKPITRGPRRPCLLWMNRIVLGLNGLWSFYVFIACPIAYSVTWKLDCSADLCAAGSTGVATCGVNGCTCSGLMDMSCTPAVSKMGTLCASVQQPLCRALGSDQEVSGAHLPLLVGAIGASILGIFLGLMWIVNMIVIYGTWTVESAEARLLARKNAEVEHHRFTVLFRGQRKIIFTLSAEEDPDEVISCLMPEVDLGDPLFYGEGDFDGASTDVPPQQGAEEDEPNEPQWC</sequence>
<keyword evidence="2" id="KW-1133">Transmembrane helix</keyword>
<reference evidence="3 5" key="1">
    <citation type="submission" date="2024-02" db="EMBL/GenBank/DDBJ databases">
        <authorList>
            <person name="Chen Y."/>
            <person name="Shah S."/>
            <person name="Dougan E. K."/>
            <person name="Thang M."/>
            <person name="Chan C."/>
        </authorList>
    </citation>
    <scope>NUCLEOTIDE SEQUENCE [LARGE SCALE GENOMIC DNA]</scope>
</reference>
<feature type="transmembrane region" description="Helical" evidence="2">
    <location>
        <begin position="180"/>
        <end position="206"/>
    </location>
</feature>
<dbReference type="Proteomes" id="UP001642464">
    <property type="component" value="Unassembled WGS sequence"/>
</dbReference>
<comment type="caution">
    <text evidence="3">The sequence shown here is derived from an EMBL/GenBank/DDBJ whole genome shotgun (WGS) entry which is preliminary data.</text>
</comment>
<feature type="region of interest" description="Disordered" evidence="1">
    <location>
        <begin position="373"/>
        <end position="398"/>
    </location>
</feature>
<feature type="transmembrane region" description="Helical" evidence="2">
    <location>
        <begin position="277"/>
        <end position="299"/>
    </location>
</feature>
<keyword evidence="5" id="KW-1185">Reference proteome</keyword>
<gene>
    <name evidence="3" type="ORF">SCF082_LOCUS9577</name>
    <name evidence="4" type="ORF">SCF082_LOCUS9740</name>
</gene>
<feature type="transmembrane region" description="Helical" evidence="2">
    <location>
        <begin position="88"/>
        <end position="117"/>
    </location>
</feature>
<keyword evidence="2" id="KW-0472">Membrane</keyword>
<accession>A0ABP0J049</accession>
<evidence type="ECO:0000256" key="2">
    <source>
        <dbReference type="SAM" id="Phobius"/>
    </source>
</evidence>
<proteinExistence type="predicted"/>
<organism evidence="3 5">
    <name type="scientific">Durusdinium trenchii</name>
    <dbReference type="NCBI Taxonomy" id="1381693"/>
    <lineage>
        <taxon>Eukaryota</taxon>
        <taxon>Sar</taxon>
        <taxon>Alveolata</taxon>
        <taxon>Dinophyceae</taxon>
        <taxon>Suessiales</taxon>
        <taxon>Symbiodiniaceae</taxon>
        <taxon>Durusdinium</taxon>
    </lineage>
</organism>
<evidence type="ECO:0000313" key="4">
    <source>
        <dbReference type="EMBL" id="CAK9008148.1"/>
    </source>
</evidence>
<keyword evidence="2" id="KW-0812">Transmembrane</keyword>
<evidence type="ECO:0000313" key="5">
    <source>
        <dbReference type="Proteomes" id="UP001642464"/>
    </source>
</evidence>
<dbReference type="EMBL" id="CAXAMM010005558">
    <property type="protein sequence ID" value="CAK9007720.1"/>
    <property type="molecule type" value="Genomic_DNA"/>
</dbReference>
<evidence type="ECO:0000313" key="3">
    <source>
        <dbReference type="EMBL" id="CAK9007720.1"/>
    </source>
</evidence>
<feature type="compositionally biased region" description="Acidic residues" evidence="1">
    <location>
        <begin position="387"/>
        <end position="398"/>
    </location>
</feature>
<evidence type="ECO:0000256" key="1">
    <source>
        <dbReference type="SAM" id="MobiDB-lite"/>
    </source>
</evidence>